<feature type="transmembrane region" description="Helical" evidence="1">
    <location>
        <begin position="27"/>
        <end position="46"/>
    </location>
</feature>
<feature type="signal peptide" evidence="2">
    <location>
        <begin position="1"/>
        <end position="22"/>
    </location>
</feature>
<dbReference type="RefSeq" id="WP_068772452.1">
    <property type="nucleotide sequence ID" value="NZ_CP109796.1"/>
</dbReference>
<keyword evidence="2" id="KW-0732">Signal</keyword>
<dbReference type="Proteomes" id="UP000078486">
    <property type="component" value="Unassembled WGS sequence"/>
</dbReference>
<keyword evidence="4" id="KW-1185">Reference proteome</keyword>
<dbReference type="STRING" id="1184151.AW736_21940"/>
<comment type="caution">
    <text evidence="3">The sequence shown here is derived from an EMBL/GenBank/DDBJ whole genome shotgun (WGS) entry which is preliminary data.</text>
</comment>
<evidence type="ECO:0000256" key="2">
    <source>
        <dbReference type="SAM" id="SignalP"/>
    </source>
</evidence>
<keyword evidence="1" id="KW-0812">Transmembrane</keyword>
<evidence type="ECO:0000313" key="4">
    <source>
        <dbReference type="Proteomes" id="UP000078486"/>
    </source>
</evidence>
<sequence length="95" mass="10340">MSNAIVLLTVSFSPLLATIAQSAEGGVLGSLIQGGTTGAVLAWFMWRNERRMARLEGAWHTYSKVRLLALVDPKAMSPAQKAEAENLLAEIERKE</sequence>
<name>A0A178IC28_9BACT</name>
<keyword evidence="1" id="KW-0472">Membrane</keyword>
<organism evidence="3 4">
    <name type="scientific">Termitidicoccus mucosus</name>
    <dbReference type="NCBI Taxonomy" id="1184151"/>
    <lineage>
        <taxon>Bacteria</taxon>
        <taxon>Pseudomonadati</taxon>
        <taxon>Verrucomicrobiota</taxon>
        <taxon>Opitutia</taxon>
        <taxon>Opitutales</taxon>
        <taxon>Opitutaceae</taxon>
        <taxon>Termitidicoccus</taxon>
    </lineage>
</organism>
<gene>
    <name evidence="3" type="ORF">AW736_21940</name>
</gene>
<protein>
    <submittedName>
        <fullName evidence="3">Uncharacterized protein</fullName>
    </submittedName>
</protein>
<feature type="chain" id="PRO_5008088585" evidence="2">
    <location>
        <begin position="23"/>
        <end position="95"/>
    </location>
</feature>
<evidence type="ECO:0000256" key="1">
    <source>
        <dbReference type="SAM" id="Phobius"/>
    </source>
</evidence>
<proteinExistence type="predicted"/>
<dbReference type="AlphaFoldDB" id="A0A178IC28"/>
<reference evidence="3 4" key="1">
    <citation type="submission" date="2016-01" db="EMBL/GenBank/DDBJ databases">
        <title>High potential of lignocellulose degradation of a new Verrucomicrobia species.</title>
        <authorList>
            <person name="Wang Y."/>
            <person name="Shi Y."/>
            <person name="Qiu Z."/>
            <person name="Liu S."/>
            <person name="Yang H."/>
        </authorList>
    </citation>
    <scope>NUCLEOTIDE SEQUENCE [LARGE SCALE GENOMIC DNA]</scope>
    <source>
        <strain evidence="3 4">TSB47</strain>
    </source>
</reference>
<evidence type="ECO:0000313" key="3">
    <source>
        <dbReference type="EMBL" id="OAM87583.1"/>
    </source>
</evidence>
<dbReference type="EMBL" id="LRRQ01000167">
    <property type="protein sequence ID" value="OAM87583.1"/>
    <property type="molecule type" value="Genomic_DNA"/>
</dbReference>
<accession>A0A178IC28</accession>
<keyword evidence="1" id="KW-1133">Transmembrane helix</keyword>